<evidence type="ECO:0000313" key="5">
    <source>
        <dbReference type="Proteomes" id="UP000265692"/>
    </source>
</evidence>
<dbReference type="EMBL" id="QWEI01000002">
    <property type="protein sequence ID" value="RHW38496.1"/>
    <property type="molecule type" value="Genomic_DNA"/>
</dbReference>
<dbReference type="GO" id="GO:0030420">
    <property type="term" value="P:establishment of competence for transformation"/>
    <property type="evidence" value="ECO:0007669"/>
    <property type="project" value="UniProtKB-KW"/>
</dbReference>
<gene>
    <name evidence="4" type="ORF">D1B33_06350</name>
</gene>
<comment type="subcellular location">
    <subcellularLocation>
        <location evidence="1">Cell surface</location>
    </subcellularLocation>
</comment>
<dbReference type="Proteomes" id="UP000265692">
    <property type="component" value="Unassembled WGS sequence"/>
</dbReference>
<keyword evidence="3" id="KW-0472">Membrane</keyword>
<reference evidence="4 5" key="1">
    <citation type="submission" date="2018-08" db="EMBL/GenBank/DDBJ databases">
        <title>Lysinibacillus sp. YLB-03 draft genome sequence.</title>
        <authorList>
            <person name="Yu L."/>
        </authorList>
    </citation>
    <scope>NUCLEOTIDE SEQUENCE [LARGE SCALE GENOMIC DNA]</scope>
    <source>
        <strain evidence="4 5">YLB-03</strain>
    </source>
</reference>
<proteinExistence type="predicted"/>
<evidence type="ECO:0000256" key="1">
    <source>
        <dbReference type="ARBA" id="ARBA00004241"/>
    </source>
</evidence>
<dbReference type="OrthoDB" id="2734640at2"/>
<dbReference type="InterPro" id="IPR016785">
    <property type="entry name" value="ComGD"/>
</dbReference>
<dbReference type="PIRSF" id="PIRSF021292">
    <property type="entry name" value="Competence_ComGD"/>
    <property type="match status" value="1"/>
</dbReference>
<keyword evidence="2" id="KW-0178">Competence</keyword>
<sequence length="151" mass="17442">MVESFQKHLKNSNGFTLVEMLLVLYIVLLTTSMVFHATANISEKRIVNQFFQQLMLDIQSAQAVAIEKETPITVRFIDESHFSANFLYSGKIVFERELPKNIKYNKHSNTKAIMFTANGNIGDFGTIRFYTRFGEVRLVVNIQEGRMRIIE</sequence>
<evidence type="ECO:0000256" key="3">
    <source>
        <dbReference type="SAM" id="Phobius"/>
    </source>
</evidence>
<dbReference type="AlphaFoldDB" id="A0A396SER0"/>
<organism evidence="4 5">
    <name type="scientific">Ureibacillus yapensis</name>
    <dbReference type="NCBI Taxonomy" id="2304605"/>
    <lineage>
        <taxon>Bacteria</taxon>
        <taxon>Bacillati</taxon>
        <taxon>Bacillota</taxon>
        <taxon>Bacilli</taxon>
        <taxon>Bacillales</taxon>
        <taxon>Caryophanaceae</taxon>
        <taxon>Ureibacillus</taxon>
    </lineage>
</organism>
<keyword evidence="3" id="KW-0812">Transmembrane</keyword>
<keyword evidence="3" id="KW-1133">Transmembrane helix</keyword>
<feature type="transmembrane region" description="Helical" evidence="3">
    <location>
        <begin position="20"/>
        <end position="39"/>
    </location>
</feature>
<accession>A0A396SER0</accession>
<evidence type="ECO:0000313" key="4">
    <source>
        <dbReference type="EMBL" id="RHW38496.1"/>
    </source>
</evidence>
<dbReference type="RefSeq" id="WP_118875530.1">
    <property type="nucleotide sequence ID" value="NZ_QWEI01000002.1"/>
</dbReference>
<protein>
    <submittedName>
        <fullName evidence="4">Prepilin-type N-terminal cleavage/methylation domain-containing protein</fullName>
    </submittedName>
</protein>
<dbReference type="NCBIfam" id="TIGR02532">
    <property type="entry name" value="IV_pilin_GFxxxE"/>
    <property type="match status" value="1"/>
</dbReference>
<dbReference type="SUPFAM" id="SSF54523">
    <property type="entry name" value="Pili subunits"/>
    <property type="match status" value="1"/>
</dbReference>
<dbReference type="InterPro" id="IPR045584">
    <property type="entry name" value="Pilin-like"/>
</dbReference>
<dbReference type="InterPro" id="IPR012902">
    <property type="entry name" value="N_methyl_site"/>
</dbReference>
<keyword evidence="5" id="KW-1185">Reference proteome</keyword>
<evidence type="ECO:0000256" key="2">
    <source>
        <dbReference type="ARBA" id="ARBA00023287"/>
    </source>
</evidence>
<dbReference type="GO" id="GO:0009986">
    <property type="term" value="C:cell surface"/>
    <property type="evidence" value="ECO:0007669"/>
    <property type="project" value="UniProtKB-SubCell"/>
</dbReference>
<dbReference type="NCBIfam" id="NF040982">
    <property type="entry name" value="ComGD"/>
    <property type="match status" value="1"/>
</dbReference>
<comment type="caution">
    <text evidence="4">The sequence shown here is derived from an EMBL/GenBank/DDBJ whole genome shotgun (WGS) entry which is preliminary data.</text>
</comment>
<name>A0A396SER0_9BACL</name>